<keyword evidence="14" id="KW-1185">Reference proteome</keyword>
<keyword evidence="2" id="KW-0723">Serine/threonine-protein kinase</keyword>
<organism evidence="13 14">
    <name type="scientific">Aeromicrobium wangtongii</name>
    <dbReference type="NCBI Taxonomy" id="2969247"/>
    <lineage>
        <taxon>Bacteria</taxon>
        <taxon>Bacillati</taxon>
        <taxon>Actinomycetota</taxon>
        <taxon>Actinomycetes</taxon>
        <taxon>Propionibacteriales</taxon>
        <taxon>Nocardioidaceae</taxon>
        <taxon>Aeromicrobium</taxon>
    </lineage>
</organism>
<dbReference type="PROSITE" id="PS51178">
    <property type="entry name" value="PASTA"/>
    <property type="match status" value="1"/>
</dbReference>
<evidence type="ECO:0000256" key="4">
    <source>
        <dbReference type="ARBA" id="ARBA00022741"/>
    </source>
</evidence>
<dbReference type="InterPro" id="IPR017441">
    <property type="entry name" value="Protein_kinase_ATP_BS"/>
</dbReference>
<feature type="domain" description="PASTA" evidence="12">
    <location>
        <begin position="341"/>
        <end position="407"/>
    </location>
</feature>
<keyword evidence="3" id="KW-0808">Transferase</keyword>
<dbReference type="InterPro" id="IPR005543">
    <property type="entry name" value="PASTA_dom"/>
</dbReference>
<keyword evidence="5 13" id="KW-0418">Kinase</keyword>
<dbReference type="PROSITE" id="PS50011">
    <property type="entry name" value="PROTEIN_KINASE_DOM"/>
    <property type="match status" value="1"/>
</dbReference>
<evidence type="ECO:0000256" key="5">
    <source>
        <dbReference type="ARBA" id="ARBA00022777"/>
    </source>
</evidence>
<dbReference type="RefSeq" id="WP_232400537.1">
    <property type="nucleotide sequence ID" value="NZ_CP102173.1"/>
</dbReference>
<evidence type="ECO:0000256" key="1">
    <source>
        <dbReference type="ARBA" id="ARBA00012513"/>
    </source>
</evidence>
<dbReference type="CDD" id="cd06577">
    <property type="entry name" value="PASTA_pknB"/>
    <property type="match status" value="2"/>
</dbReference>
<dbReference type="SMART" id="SM00740">
    <property type="entry name" value="PASTA"/>
    <property type="match status" value="2"/>
</dbReference>
<evidence type="ECO:0000313" key="14">
    <source>
        <dbReference type="Proteomes" id="UP001316184"/>
    </source>
</evidence>
<gene>
    <name evidence="13" type="ORF">NQV15_15475</name>
</gene>
<evidence type="ECO:0000256" key="6">
    <source>
        <dbReference type="ARBA" id="ARBA00022840"/>
    </source>
</evidence>
<evidence type="ECO:0000256" key="3">
    <source>
        <dbReference type="ARBA" id="ARBA00022679"/>
    </source>
</evidence>
<feature type="binding site" evidence="9">
    <location>
        <position position="38"/>
    </location>
    <ligand>
        <name>ATP</name>
        <dbReference type="ChEBI" id="CHEBI:30616"/>
    </ligand>
</feature>
<dbReference type="PROSITE" id="PS00108">
    <property type="entry name" value="PROTEIN_KINASE_ST"/>
    <property type="match status" value="1"/>
</dbReference>
<evidence type="ECO:0000256" key="10">
    <source>
        <dbReference type="SAM" id="MobiDB-lite"/>
    </source>
</evidence>
<sequence length="523" mass="53040">MSEVLNDRYELGDVVGSGGMGAVHRATDLRLGRTVAVKILRGDALADGTARARMRSEASLAASINHPGVARVFDFHEGAPSSGSPTFIVMEMIEGRSLAQLLGEHGPLPTDQVMSVVVQVAEGLQAAHDAGIVHRDLKPANIMLTPAGRTVLVDFGIARSATSDPLTSTGVLVGTADYMSPEQAAGRSATPASDLYALGVVAHHCLTGTSPFRRESQVATAVAHLNEDAPDLGGRVPQEVADLVGSLTARNPADRPTSAAAVALQAAAIGAAGAIELPATFEWTAPDVQLTETTPAVTALPGRAVAPAAGVRTRRPAKAYAGIGIFVVCLALLGVQSMRPDPNKAMVPDVVGMNVDDATARIRDAGLAVGSTSVDAGDVPAGQVVDQSPDSGRPGSRDERVELSVASGRVMLSADDVIGTTYTKAADALAEQGFEVVRQDIAGSAEPGTVLGLDRSGRLAYGSSVTLTVAVAPARTASQGSASSTSTGGAASKRAAAKKGPAAKAPAGKAHAPKGKGKPPGRK</sequence>
<name>A0ABY5M4Y5_9ACTN</name>
<dbReference type="InterPro" id="IPR008271">
    <property type="entry name" value="Ser/Thr_kinase_AS"/>
</dbReference>
<reference evidence="13 14" key="1">
    <citation type="submission" date="2022-08" db="EMBL/GenBank/DDBJ databases">
        <title>novel species in genus Aeromicrobium.</title>
        <authorList>
            <person name="Ye L."/>
        </authorList>
    </citation>
    <scope>NUCLEOTIDE SEQUENCE [LARGE SCALE GENOMIC DNA]</scope>
    <source>
        <strain evidence="14">zg-Y1379</strain>
    </source>
</reference>
<protein>
    <recommendedName>
        <fullName evidence="1">non-specific serine/threonine protein kinase</fullName>
        <ecNumber evidence="1">2.7.11.1</ecNumber>
    </recommendedName>
</protein>
<evidence type="ECO:0000256" key="9">
    <source>
        <dbReference type="PROSITE-ProRule" id="PRU10141"/>
    </source>
</evidence>
<dbReference type="InterPro" id="IPR011009">
    <property type="entry name" value="Kinase-like_dom_sf"/>
</dbReference>
<evidence type="ECO:0000259" key="12">
    <source>
        <dbReference type="PROSITE" id="PS51178"/>
    </source>
</evidence>
<comment type="catalytic activity">
    <reaction evidence="7">
        <text>L-threonyl-[protein] + ATP = O-phospho-L-threonyl-[protein] + ADP + H(+)</text>
        <dbReference type="Rhea" id="RHEA:46608"/>
        <dbReference type="Rhea" id="RHEA-COMP:11060"/>
        <dbReference type="Rhea" id="RHEA-COMP:11605"/>
        <dbReference type="ChEBI" id="CHEBI:15378"/>
        <dbReference type="ChEBI" id="CHEBI:30013"/>
        <dbReference type="ChEBI" id="CHEBI:30616"/>
        <dbReference type="ChEBI" id="CHEBI:61977"/>
        <dbReference type="ChEBI" id="CHEBI:456216"/>
        <dbReference type="EC" id="2.7.11.1"/>
    </reaction>
</comment>
<dbReference type="EMBL" id="CP102173">
    <property type="protein sequence ID" value="UUP13235.1"/>
    <property type="molecule type" value="Genomic_DNA"/>
</dbReference>
<evidence type="ECO:0000256" key="2">
    <source>
        <dbReference type="ARBA" id="ARBA00022527"/>
    </source>
</evidence>
<dbReference type="Gene3D" id="3.30.10.20">
    <property type="match status" value="2"/>
</dbReference>
<dbReference type="SMART" id="SM00220">
    <property type="entry name" value="S_TKc"/>
    <property type="match status" value="1"/>
</dbReference>
<dbReference type="SUPFAM" id="SSF56112">
    <property type="entry name" value="Protein kinase-like (PK-like)"/>
    <property type="match status" value="1"/>
</dbReference>
<dbReference type="PANTHER" id="PTHR43289:SF34">
    <property type="entry name" value="SERINE_THREONINE-PROTEIN KINASE YBDM-RELATED"/>
    <property type="match status" value="1"/>
</dbReference>
<dbReference type="GO" id="GO:0016301">
    <property type="term" value="F:kinase activity"/>
    <property type="evidence" value="ECO:0007669"/>
    <property type="project" value="UniProtKB-KW"/>
</dbReference>
<evidence type="ECO:0000259" key="11">
    <source>
        <dbReference type="PROSITE" id="PS50011"/>
    </source>
</evidence>
<keyword evidence="4 9" id="KW-0547">Nucleotide-binding</keyword>
<dbReference type="CDD" id="cd14014">
    <property type="entry name" value="STKc_PknB_like"/>
    <property type="match status" value="1"/>
</dbReference>
<accession>A0ABY5M4Y5</accession>
<dbReference type="EC" id="2.7.11.1" evidence="1"/>
<feature type="compositionally biased region" description="Low complexity" evidence="10">
    <location>
        <begin position="475"/>
        <end position="510"/>
    </location>
</feature>
<evidence type="ECO:0000256" key="8">
    <source>
        <dbReference type="ARBA" id="ARBA00048679"/>
    </source>
</evidence>
<dbReference type="Proteomes" id="UP001316184">
    <property type="component" value="Chromosome"/>
</dbReference>
<evidence type="ECO:0000313" key="13">
    <source>
        <dbReference type="EMBL" id="UUP13235.1"/>
    </source>
</evidence>
<keyword evidence="6 9" id="KW-0067">ATP-binding</keyword>
<feature type="region of interest" description="Disordered" evidence="10">
    <location>
        <begin position="475"/>
        <end position="523"/>
    </location>
</feature>
<feature type="domain" description="Protein kinase" evidence="11">
    <location>
        <begin position="9"/>
        <end position="269"/>
    </location>
</feature>
<comment type="catalytic activity">
    <reaction evidence="8">
        <text>L-seryl-[protein] + ATP = O-phospho-L-seryl-[protein] + ADP + H(+)</text>
        <dbReference type="Rhea" id="RHEA:17989"/>
        <dbReference type="Rhea" id="RHEA-COMP:9863"/>
        <dbReference type="Rhea" id="RHEA-COMP:11604"/>
        <dbReference type="ChEBI" id="CHEBI:15378"/>
        <dbReference type="ChEBI" id="CHEBI:29999"/>
        <dbReference type="ChEBI" id="CHEBI:30616"/>
        <dbReference type="ChEBI" id="CHEBI:83421"/>
        <dbReference type="ChEBI" id="CHEBI:456216"/>
        <dbReference type="EC" id="2.7.11.1"/>
    </reaction>
</comment>
<dbReference type="PANTHER" id="PTHR43289">
    <property type="entry name" value="MITOGEN-ACTIVATED PROTEIN KINASE KINASE KINASE 20-RELATED"/>
    <property type="match status" value="1"/>
</dbReference>
<dbReference type="Gene3D" id="1.10.510.10">
    <property type="entry name" value="Transferase(Phosphotransferase) domain 1"/>
    <property type="match status" value="1"/>
</dbReference>
<feature type="compositionally biased region" description="Basic residues" evidence="10">
    <location>
        <begin position="511"/>
        <end position="523"/>
    </location>
</feature>
<evidence type="ECO:0000256" key="7">
    <source>
        <dbReference type="ARBA" id="ARBA00047899"/>
    </source>
</evidence>
<dbReference type="Pfam" id="PF00069">
    <property type="entry name" value="Pkinase"/>
    <property type="match status" value="1"/>
</dbReference>
<proteinExistence type="predicted"/>
<dbReference type="Pfam" id="PF03793">
    <property type="entry name" value="PASTA"/>
    <property type="match status" value="1"/>
</dbReference>
<dbReference type="PROSITE" id="PS00107">
    <property type="entry name" value="PROTEIN_KINASE_ATP"/>
    <property type="match status" value="1"/>
</dbReference>
<dbReference type="Gene3D" id="3.30.200.20">
    <property type="entry name" value="Phosphorylase Kinase, domain 1"/>
    <property type="match status" value="1"/>
</dbReference>
<dbReference type="InterPro" id="IPR000719">
    <property type="entry name" value="Prot_kinase_dom"/>
</dbReference>
<feature type="region of interest" description="Disordered" evidence="10">
    <location>
        <begin position="378"/>
        <end position="399"/>
    </location>
</feature>